<organism evidence="1">
    <name type="scientific">marine sediment metagenome</name>
    <dbReference type="NCBI Taxonomy" id="412755"/>
    <lineage>
        <taxon>unclassified sequences</taxon>
        <taxon>metagenomes</taxon>
        <taxon>ecological metagenomes</taxon>
    </lineage>
</organism>
<comment type="caution">
    <text evidence="1">The sequence shown here is derived from an EMBL/GenBank/DDBJ whole genome shotgun (WGS) entry which is preliminary data.</text>
</comment>
<sequence length="83" mass="9276">MGEVIEYAEFAHELEAEERLGYIMDTAAGTGNLKRGAHGRHMRDLRRRATGRYAKQGRSTPRSQEEFRASAQAIGIEVVIEDG</sequence>
<protein>
    <submittedName>
        <fullName evidence="1">Uncharacterized protein</fullName>
    </submittedName>
</protein>
<gene>
    <name evidence="1" type="ORF">LCGC14_2506120</name>
</gene>
<name>A0A0F9B172_9ZZZZ</name>
<proteinExistence type="predicted"/>
<accession>A0A0F9B172</accession>
<reference evidence="1" key="1">
    <citation type="journal article" date="2015" name="Nature">
        <title>Complex archaea that bridge the gap between prokaryotes and eukaryotes.</title>
        <authorList>
            <person name="Spang A."/>
            <person name="Saw J.H."/>
            <person name="Jorgensen S.L."/>
            <person name="Zaremba-Niedzwiedzka K."/>
            <person name="Martijn J."/>
            <person name="Lind A.E."/>
            <person name="van Eijk R."/>
            <person name="Schleper C."/>
            <person name="Guy L."/>
            <person name="Ettema T.J."/>
        </authorList>
    </citation>
    <scope>NUCLEOTIDE SEQUENCE</scope>
</reference>
<dbReference type="AlphaFoldDB" id="A0A0F9B172"/>
<evidence type="ECO:0000313" key="1">
    <source>
        <dbReference type="EMBL" id="KKL15385.1"/>
    </source>
</evidence>
<dbReference type="EMBL" id="LAZR01040081">
    <property type="protein sequence ID" value="KKL15385.1"/>
    <property type="molecule type" value="Genomic_DNA"/>
</dbReference>